<comment type="caution">
    <text evidence="2">The sequence shown here is derived from an EMBL/GenBank/DDBJ whole genome shotgun (WGS) entry which is preliminary data.</text>
</comment>
<organism evidence="2 3">
    <name type="scientific">Roseburia porci</name>
    <dbReference type="NCBI Taxonomy" id="2605790"/>
    <lineage>
        <taxon>Bacteria</taxon>
        <taxon>Bacillati</taxon>
        <taxon>Bacillota</taxon>
        <taxon>Clostridia</taxon>
        <taxon>Lachnospirales</taxon>
        <taxon>Lachnospiraceae</taxon>
        <taxon>Roseburia</taxon>
    </lineage>
</organism>
<dbReference type="RefSeq" id="WP_154428586.1">
    <property type="nucleotide sequence ID" value="NZ_VUNI01000003.1"/>
</dbReference>
<gene>
    <name evidence="2" type="ORF">FYJ75_02645</name>
</gene>
<dbReference type="PANTHER" id="PTHR41309">
    <property type="entry name" value="MEMBRANE PROTEIN-RELATED"/>
    <property type="match status" value="1"/>
</dbReference>
<protein>
    <submittedName>
        <fullName evidence="2">ABC-2 transporter permease</fullName>
    </submittedName>
</protein>
<proteinExistence type="predicted"/>
<dbReference type="InterPro" id="IPR025699">
    <property type="entry name" value="ABC2_memb-like"/>
</dbReference>
<accession>A0A6L5YNC2</accession>
<feature type="transmembrane region" description="Helical" evidence="1">
    <location>
        <begin position="193"/>
        <end position="209"/>
    </location>
</feature>
<feature type="transmembrane region" description="Helical" evidence="1">
    <location>
        <begin position="151"/>
        <end position="167"/>
    </location>
</feature>
<feature type="transmembrane region" description="Helical" evidence="1">
    <location>
        <begin position="126"/>
        <end position="144"/>
    </location>
</feature>
<dbReference type="Pfam" id="PF13346">
    <property type="entry name" value="ABC2_membrane_5"/>
    <property type="match status" value="1"/>
</dbReference>
<sequence length="221" mass="24971">MRGLMRKDFALMMLQRKLLIMVLTIGGMLGATSSAASGSTFVVAYVGFIFILLATSTISYDELDNGETFLMTLPVTRREFIREKYLFGIIVTFIGWGIGVVLKLVFGMISGHFMLNKESVMEVTAILLSMILFLALILPVILKFGQEKGRIVWIVIIGIMFILGYAYEKWAQRTGMDVSARVSEIFSRHSGQVFPFAIILVCLLTYISYRISCKVWEKKEF</sequence>
<dbReference type="AlphaFoldDB" id="A0A6L5YNC2"/>
<keyword evidence="3" id="KW-1185">Reference proteome</keyword>
<dbReference type="Proteomes" id="UP000474024">
    <property type="component" value="Unassembled WGS sequence"/>
</dbReference>
<reference evidence="2 3" key="1">
    <citation type="submission" date="2019-08" db="EMBL/GenBank/DDBJ databases">
        <title>In-depth cultivation of the pig gut microbiome towards novel bacterial diversity and tailored functional studies.</title>
        <authorList>
            <person name="Wylensek D."/>
            <person name="Hitch T.C.A."/>
            <person name="Clavel T."/>
        </authorList>
    </citation>
    <scope>NUCLEOTIDE SEQUENCE [LARGE SCALE GENOMIC DNA]</scope>
    <source>
        <strain evidence="2 3">MUC/MUC-530-WT-4D</strain>
    </source>
</reference>
<dbReference type="EMBL" id="VUNI01000003">
    <property type="protein sequence ID" value="MST73935.1"/>
    <property type="molecule type" value="Genomic_DNA"/>
</dbReference>
<evidence type="ECO:0000313" key="3">
    <source>
        <dbReference type="Proteomes" id="UP000474024"/>
    </source>
</evidence>
<keyword evidence="1" id="KW-0472">Membrane</keyword>
<evidence type="ECO:0000313" key="2">
    <source>
        <dbReference type="EMBL" id="MST73935.1"/>
    </source>
</evidence>
<dbReference type="PANTHER" id="PTHR41309:SF2">
    <property type="entry name" value="MEMBRANE PROTEIN"/>
    <property type="match status" value="1"/>
</dbReference>
<feature type="transmembrane region" description="Helical" evidence="1">
    <location>
        <begin position="44"/>
        <end position="63"/>
    </location>
</feature>
<evidence type="ECO:0000256" key="1">
    <source>
        <dbReference type="SAM" id="Phobius"/>
    </source>
</evidence>
<name>A0A6L5YNC2_9FIRM</name>
<feature type="transmembrane region" description="Helical" evidence="1">
    <location>
        <begin position="84"/>
        <end position="106"/>
    </location>
</feature>
<keyword evidence="1" id="KW-1133">Transmembrane helix</keyword>
<keyword evidence="1" id="KW-0812">Transmembrane</keyword>